<dbReference type="Proteomes" id="UP000008743">
    <property type="component" value="Unassembled WGS sequence"/>
</dbReference>
<dbReference type="AlphaFoldDB" id="A0A0D2X199"/>
<sequence length="120" mass="13092">MQQTLKPHDQPPATFAGGADSTLGSRQCLVLRRIFGRVLRVLRVDLGHGRKFVVLGLPRDATSMIAVNEGHKSESKKGKTCSNRSQDVTSVHFAERANVVRGRAGTDLIQYRIAPKADGI</sequence>
<organism evidence="1 2">
    <name type="scientific">Capsaspora owczarzaki (strain ATCC 30864)</name>
    <dbReference type="NCBI Taxonomy" id="595528"/>
    <lineage>
        <taxon>Eukaryota</taxon>
        <taxon>Filasterea</taxon>
        <taxon>Capsaspora</taxon>
    </lineage>
</organism>
<evidence type="ECO:0000313" key="2">
    <source>
        <dbReference type="Proteomes" id="UP000008743"/>
    </source>
</evidence>
<evidence type="ECO:0000313" key="1">
    <source>
        <dbReference type="EMBL" id="KJE90439.1"/>
    </source>
</evidence>
<proteinExistence type="predicted"/>
<accession>A0A0D2X199</accession>
<keyword evidence="2" id="KW-1185">Reference proteome</keyword>
<gene>
    <name evidence="1" type="ORF">CAOG_009460</name>
</gene>
<dbReference type="EMBL" id="KE346361">
    <property type="protein sequence ID" value="KJE90439.1"/>
    <property type="molecule type" value="Genomic_DNA"/>
</dbReference>
<reference evidence="2" key="1">
    <citation type="submission" date="2011-02" db="EMBL/GenBank/DDBJ databases">
        <title>The Genome Sequence of Capsaspora owczarzaki ATCC 30864.</title>
        <authorList>
            <person name="Russ C."/>
            <person name="Cuomo C."/>
            <person name="Burger G."/>
            <person name="Gray M.W."/>
            <person name="Holland P.W.H."/>
            <person name="King N."/>
            <person name="Lang F.B.F."/>
            <person name="Roger A.J."/>
            <person name="Ruiz-Trillo I."/>
            <person name="Young S.K."/>
            <person name="Zeng Q."/>
            <person name="Gargeya S."/>
            <person name="Alvarado L."/>
            <person name="Berlin A."/>
            <person name="Chapman S.B."/>
            <person name="Chen Z."/>
            <person name="Freedman E."/>
            <person name="Gellesch M."/>
            <person name="Goldberg J."/>
            <person name="Griggs A."/>
            <person name="Gujja S."/>
            <person name="Heilman E."/>
            <person name="Heiman D."/>
            <person name="Howarth C."/>
            <person name="Mehta T."/>
            <person name="Neiman D."/>
            <person name="Pearson M."/>
            <person name="Roberts A."/>
            <person name="Saif S."/>
            <person name="Shea T."/>
            <person name="Shenoy N."/>
            <person name="Sisk P."/>
            <person name="Stolte C."/>
            <person name="Sykes S."/>
            <person name="White J."/>
            <person name="Yandava C."/>
            <person name="Haas B."/>
            <person name="Nusbaum C."/>
            <person name="Birren B."/>
        </authorList>
    </citation>
    <scope>NUCLEOTIDE SEQUENCE</scope>
    <source>
        <strain evidence="2">ATCC 30864</strain>
    </source>
</reference>
<dbReference type="InParanoid" id="A0A0D2X199"/>
<name>A0A0D2X199_CAPO3</name>
<protein>
    <submittedName>
        <fullName evidence="1">Uncharacterized protein</fullName>
    </submittedName>
</protein>